<dbReference type="InterPro" id="IPR009991">
    <property type="entry name" value="DCTN3"/>
</dbReference>
<dbReference type="GeneID" id="19316886"/>
<feature type="compositionally biased region" description="Polar residues" evidence="1">
    <location>
        <begin position="18"/>
        <end position="32"/>
    </location>
</feature>
<sequence>MSNQAGTSSSSPLSSFSAAPQQHTESTGSITPLVSATQRLNALYALTTGESTALLPPRSTPSGEATPTATGMWMGSATRRLSSIESQLAHIVSGDRALRRFLHDWQKTSSLLNLGFYAADVNASTMAYDAQLALCLEMEPDLVKALADLQEVQELNRRNVVDARALDQCEKLAPRLVNLLNLDAEEEKAFANRQKRAWQIVERYHSFINTLSQLFITLDQQLAHLESAVAKEERRRDDRPAPVLPI</sequence>
<feature type="region of interest" description="Disordered" evidence="1">
    <location>
        <begin position="1"/>
        <end position="32"/>
    </location>
</feature>
<reference evidence="2 3" key="1">
    <citation type="journal article" date="2013" name="Plant Cell">
        <title>The transition from a phytopathogenic smut ancestor to an anamorphic biocontrol agent deciphered by comparative whole-genome analysis.</title>
        <authorList>
            <person name="Lefebvre F."/>
            <person name="Joly D.L."/>
            <person name="Labbe C."/>
            <person name="Teichmann B."/>
            <person name="Linning R."/>
            <person name="Belzile F."/>
            <person name="Bakkeren G."/>
            <person name="Belanger R.R."/>
        </authorList>
    </citation>
    <scope>NUCLEOTIDE SEQUENCE [LARGE SCALE GENOMIC DNA]</scope>
    <source>
        <strain evidence="2 3">PF-1</strain>
    </source>
</reference>
<protein>
    <submittedName>
        <fullName evidence="2">Uncharacterized protein</fullName>
    </submittedName>
</protein>
<accession>A0A061H9L0</accession>
<name>A0A061H9L0_9BASI</name>
<organism evidence="2 3">
    <name type="scientific">Pseudozyma flocculosa PF-1</name>
    <dbReference type="NCBI Taxonomy" id="1277687"/>
    <lineage>
        <taxon>Eukaryota</taxon>
        <taxon>Fungi</taxon>
        <taxon>Dikarya</taxon>
        <taxon>Basidiomycota</taxon>
        <taxon>Ustilaginomycotina</taxon>
        <taxon>Ustilaginomycetes</taxon>
        <taxon>Ustilaginales</taxon>
        <taxon>Ustilaginaceae</taxon>
        <taxon>Pseudozyma</taxon>
    </lineage>
</organism>
<dbReference type="HOGENOM" id="CLU_1129491_0_0_1"/>
<dbReference type="Pfam" id="PF07426">
    <property type="entry name" value="Dynactin_p22"/>
    <property type="match status" value="1"/>
</dbReference>
<feature type="compositionally biased region" description="Low complexity" evidence="1">
    <location>
        <begin position="8"/>
        <end position="17"/>
    </location>
</feature>
<dbReference type="AlphaFoldDB" id="A0A061H9L0"/>
<dbReference type="PANTHER" id="PTHR28360:SF1">
    <property type="entry name" value="DYNACTIN SUBUNIT 3"/>
    <property type="match status" value="1"/>
</dbReference>
<evidence type="ECO:0000256" key="1">
    <source>
        <dbReference type="SAM" id="MobiDB-lite"/>
    </source>
</evidence>
<proteinExistence type="predicted"/>
<dbReference type="Proteomes" id="UP000053664">
    <property type="component" value="Unassembled WGS sequence"/>
</dbReference>
<gene>
    <name evidence="2" type="ORF">PFL1_02771</name>
</gene>
<dbReference type="GO" id="GO:0005869">
    <property type="term" value="C:dynactin complex"/>
    <property type="evidence" value="ECO:0007669"/>
    <property type="project" value="InterPro"/>
</dbReference>
<dbReference type="PANTHER" id="PTHR28360">
    <property type="entry name" value="DYNACTIN SUBUNIT 3"/>
    <property type="match status" value="1"/>
</dbReference>
<evidence type="ECO:0000313" key="2">
    <source>
        <dbReference type="EMBL" id="EPQ29552.1"/>
    </source>
</evidence>
<dbReference type="KEGG" id="pfp:PFL1_02771"/>
<evidence type="ECO:0000313" key="3">
    <source>
        <dbReference type="Proteomes" id="UP000053664"/>
    </source>
</evidence>
<dbReference type="GO" id="GO:0061640">
    <property type="term" value="P:cytoskeleton-dependent cytokinesis"/>
    <property type="evidence" value="ECO:0007669"/>
    <property type="project" value="InterPro"/>
</dbReference>
<dbReference type="EMBL" id="KE361630">
    <property type="protein sequence ID" value="EPQ29552.1"/>
    <property type="molecule type" value="Genomic_DNA"/>
</dbReference>
<dbReference type="RefSeq" id="XP_007878477.1">
    <property type="nucleotide sequence ID" value="XM_007880286.1"/>
</dbReference>